<evidence type="ECO:0000256" key="2">
    <source>
        <dbReference type="SAM" id="SignalP"/>
    </source>
</evidence>
<comment type="caution">
    <text evidence="3">The sequence shown here is derived from an EMBL/GenBank/DDBJ whole genome shotgun (WGS) entry which is preliminary data.</text>
</comment>
<feature type="region of interest" description="Disordered" evidence="1">
    <location>
        <begin position="33"/>
        <end position="96"/>
    </location>
</feature>
<feature type="compositionally biased region" description="Pro residues" evidence="1">
    <location>
        <begin position="41"/>
        <end position="54"/>
    </location>
</feature>
<reference evidence="3 4" key="1">
    <citation type="submission" date="2023-10" db="EMBL/GenBank/DDBJ databases">
        <title>Genomes of two closely related lineages of the louse Polyplax serrata with different host specificities.</title>
        <authorList>
            <person name="Martinu J."/>
            <person name="Tarabai H."/>
            <person name="Stefka J."/>
            <person name="Hypsa V."/>
        </authorList>
    </citation>
    <scope>NUCLEOTIDE SEQUENCE [LARGE SCALE GENOMIC DNA]</scope>
    <source>
        <strain evidence="3">HR10_N</strain>
    </source>
</reference>
<dbReference type="Proteomes" id="UP001372834">
    <property type="component" value="Unassembled WGS sequence"/>
</dbReference>
<keyword evidence="2" id="KW-0732">Signal</keyword>
<feature type="region of interest" description="Disordered" evidence="1">
    <location>
        <begin position="173"/>
        <end position="226"/>
    </location>
</feature>
<feature type="compositionally biased region" description="Gly residues" evidence="1">
    <location>
        <begin position="176"/>
        <end position="226"/>
    </location>
</feature>
<proteinExistence type="predicted"/>
<protein>
    <submittedName>
        <fullName evidence="3">Uncharacterized protein</fullName>
    </submittedName>
</protein>
<dbReference type="AlphaFoldDB" id="A0AAN8PBE2"/>
<accession>A0AAN8PBE2</accession>
<gene>
    <name evidence="3" type="ORF">RUM43_009004</name>
</gene>
<feature type="compositionally biased region" description="Polar residues" evidence="1">
    <location>
        <begin position="87"/>
        <end position="96"/>
    </location>
</feature>
<name>A0AAN8PBE2_POLSC</name>
<feature type="chain" id="PRO_5042895983" evidence="2">
    <location>
        <begin position="21"/>
        <end position="381"/>
    </location>
</feature>
<evidence type="ECO:0000256" key="1">
    <source>
        <dbReference type="SAM" id="MobiDB-lite"/>
    </source>
</evidence>
<dbReference type="EMBL" id="JAWJWE010000038">
    <property type="protein sequence ID" value="KAK6623152.1"/>
    <property type="molecule type" value="Genomic_DNA"/>
</dbReference>
<sequence length="381" mass="39796">MLSFQSVLVLLSLAIGIISAEYTGNGNGNGNAYGVPDGSFTPPPPQSGPYPPSGWKPAGRRLLLPGESRQSQNGIDSGFAQPPPSQYGPTVDSQYGPSVDNQQMVMEMATDMETETVIMETEMDTMEMATVTMETETDTMEMATATMETEMDTTEMATATMEMAMATMEMATANGNGNGNGHNGNGNGHNGNGNGFSNGNGNGFGNGNGHGDNGNGQDGVGFNGNGLDNGDGNGLVPTFHGAFPNQGFGVTYPFFQLSVPAAVAATKHGKINAAESIYPVLRLSSSYPPSARIYSTVGAANAFTAYPFARTAYPAVNSLSSNAGYYSFAQVPFGSSSQALTAYPLGLSQTTSLYGGGLGQRYTFLPSAYTQKANFFAVRRR</sequence>
<evidence type="ECO:0000313" key="4">
    <source>
        <dbReference type="Proteomes" id="UP001372834"/>
    </source>
</evidence>
<evidence type="ECO:0000313" key="3">
    <source>
        <dbReference type="EMBL" id="KAK6623152.1"/>
    </source>
</evidence>
<organism evidence="3 4">
    <name type="scientific">Polyplax serrata</name>
    <name type="common">Common mouse louse</name>
    <dbReference type="NCBI Taxonomy" id="468196"/>
    <lineage>
        <taxon>Eukaryota</taxon>
        <taxon>Metazoa</taxon>
        <taxon>Ecdysozoa</taxon>
        <taxon>Arthropoda</taxon>
        <taxon>Hexapoda</taxon>
        <taxon>Insecta</taxon>
        <taxon>Pterygota</taxon>
        <taxon>Neoptera</taxon>
        <taxon>Paraneoptera</taxon>
        <taxon>Psocodea</taxon>
        <taxon>Troctomorpha</taxon>
        <taxon>Phthiraptera</taxon>
        <taxon>Anoplura</taxon>
        <taxon>Polyplacidae</taxon>
        <taxon>Polyplax</taxon>
    </lineage>
</organism>
<feature type="signal peptide" evidence="2">
    <location>
        <begin position="1"/>
        <end position="20"/>
    </location>
</feature>